<feature type="region of interest" description="Disordered" evidence="5">
    <location>
        <begin position="428"/>
        <end position="447"/>
    </location>
</feature>
<dbReference type="SUPFAM" id="SSF52096">
    <property type="entry name" value="ClpP/crotonase"/>
    <property type="match status" value="1"/>
</dbReference>
<protein>
    <submittedName>
        <fullName evidence="7">Signal peptide peptidase SppA</fullName>
    </submittedName>
</protein>
<evidence type="ECO:0000256" key="3">
    <source>
        <dbReference type="ARBA" id="ARBA00022801"/>
    </source>
</evidence>
<evidence type="ECO:0000259" key="6">
    <source>
        <dbReference type="Pfam" id="PF01343"/>
    </source>
</evidence>
<evidence type="ECO:0000256" key="2">
    <source>
        <dbReference type="ARBA" id="ARBA00022670"/>
    </source>
</evidence>
<feature type="domain" description="Peptidase S49" evidence="6">
    <location>
        <begin position="136"/>
        <end position="277"/>
    </location>
</feature>
<dbReference type="EMBL" id="CP034188">
    <property type="protein sequence ID" value="AZI45323.1"/>
    <property type="molecule type" value="Genomic_DNA"/>
</dbReference>
<dbReference type="PANTHER" id="PTHR42987:SF4">
    <property type="entry name" value="PROTEASE SOHB-RELATED"/>
    <property type="match status" value="1"/>
</dbReference>
<dbReference type="InterPro" id="IPR033855">
    <property type="entry name" value="Protein_C"/>
</dbReference>
<sequence length="462" mass="47774">MIQISKLEAISSALYGTPWAITEAGLNLMTGIIEAHIAGVRLSDEEKQIRAASQGYGSGAEAPQPQVALMNLHGVILSRASADMTMSGYTDPQRFAANMRRAADDPNVSRIVLSIDSPGGSVSGTRAAGDAVAYAASKKEVIAVADDMAASAAYWIGAQATRFIADPGATVGSIGVIMALRDTSEKNAKDGVQTHVLRSGPEKALGQPGEAITDATKAHYAEQLATFHDQFVQAVAAGRGMPLSQAQTLATGRTWIGQAAVEVGLADEVGTVQQALAGAFSAQPDTQRLAAQSPTRLSAAVEKSGGAPVPPEVLAMLGLSADATTEQIQAAIDIQRKTAASTERTNMLAALGLSEEPGKPANLSALAAQAKDGALYREAQLDRLHALTITNEGNDEAGVQAADDAREVYAGQSLERISGQITRLEARRDTLPGGQQSKAPANAAAKSTQKLNLSAFGLGGKR</sequence>
<comment type="similarity">
    <text evidence="1">Belongs to the peptidase S49 family.</text>
</comment>
<keyword evidence="2" id="KW-0645">Protease</keyword>
<feature type="compositionally biased region" description="Polar residues" evidence="5">
    <location>
        <begin position="433"/>
        <end position="447"/>
    </location>
</feature>
<dbReference type="Gene3D" id="3.90.226.10">
    <property type="entry name" value="2-enoyl-CoA Hydratase, Chain A, domain 1"/>
    <property type="match status" value="1"/>
</dbReference>
<evidence type="ECO:0000256" key="5">
    <source>
        <dbReference type="SAM" id="MobiDB-lite"/>
    </source>
</evidence>
<dbReference type="InterPro" id="IPR002142">
    <property type="entry name" value="Peptidase_S49"/>
</dbReference>
<dbReference type="Gene3D" id="6.20.330.10">
    <property type="match status" value="1"/>
</dbReference>
<evidence type="ECO:0000256" key="1">
    <source>
        <dbReference type="ARBA" id="ARBA00008683"/>
    </source>
</evidence>
<evidence type="ECO:0000256" key="4">
    <source>
        <dbReference type="ARBA" id="ARBA00022825"/>
    </source>
</evidence>
<dbReference type="RefSeq" id="WP_124875817.1">
    <property type="nucleotide sequence ID" value="NZ_CP034188.1"/>
</dbReference>
<organism evidence="7 8">
    <name type="scientific">Deinococcus psychrotolerans</name>
    <dbReference type="NCBI Taxonomy" id="2489213"/>
    <lineage>
        <taxon>Bacteria</taxon>
        <taxon>Thermotogati</taxon>
        <taxon>Deinococcota</taxon>
        <taxon>Deinococci</taxon>
        <taxon>Deinococcales</taxon>
        <taxon>Deinococcaceae</taxon>
        <taxon>Deinococcus</taxon>
    </lineage>
</organism>
<dbReference type="PANTHER" id="PTHR42987">
    <property type="entry name" value="PEPTIDASE S49"/>
    <property type="match status" value="1"/>
</dbReference>
<dbReference type="Pfam" id="PF01343">
    <property type="entry name" value="Peptidase_S49"/>
    <property type="match status" value="1"/>
</dbReference>
<keyword evidence="8" id="KW-1185">Reference proteome</keyword>
<accession>A0A3G8YK50</accession>
<name>A0A3G8YK50_9DEIO</name>
<dbReference type="GO" id="GO:0008236">
    <property type="term" value="F:serine-type peptidase activity"/>
    <property type="evidence" value="ECO:0007669"/>
    <property type="project" value="UniProtKB-KW"/>
</dbReference>
<evidence type="ECO:0000313" key="7">
    <source>
        <dbReference type="EMBL" id="AZI45323.1"/>
    </source>
</evidence>
<reference evidence="7 8" key="1">
    <citation type="submission" date="2018-11" db="EMBL/GenBank/DDBJ databases">
        <title>Deinococcus shelandsis sp. nov., isolated from South Shetland Islands soil of Antarctica.</title>
        <authorList>
            <person name="Tian J."/>
        </authorList>
    </citation>
    <scope>NUCLEOTIDE SEQUENCE [LARGE SCALE GENOMIC DNA]</scope>
    <source>
        <strain evidence="7 8">S14-83T</strain>
        <plasmid evidence="7 8">unnamed4</plasmid>
    </source>
</reference>
<geneLocation type="plasmid" evidence="7 8">
    <name>unnamed4</name>
</geneLocation>
<evidence type="ECO:0000313" key="8">
    <source>
        <dbReference type="Proteomes" id="UP000276417"/>
    </source>
</evidence>
<proteinExistence type="inferred from homology"/>
<keyword evidence="3" id="KW-0378">Hydrolase</keyword>
<dbReference type="GO" id="GO:0006508">
    <property type="term" value="P:proteolysis"/>
    <property type="evidence" value="ECO:0007669"/>
    <property type="project" value="UniProtKB-KW"/>
</dbReference>
<dbReference type="InterPro" id="IPR029045">
    <property type="entry name" value="ClpP/crotonase-like_dom_sf"/>
</dbReference>
<dbReference type="KEGG" id="dph:EHF33_20655"/>
<keyword evidence="4" id="KW-0720">Serine protease</keyword>
<dbReference type="AlphaFoldDB" id="A0A3G8YK50"/>
<gene>
    <name evidence="7" type="primary">sppA</name>
    <name evidence="7" type="ORF">EHF33_20655</name>
</gene>
<keyword evidence="7" id="KW-0614">Plasmid</keyword>
<dbReference type="CDD" id="cd07022">
    <property type="entry name" value="S49_Sppa_36K_type"/>
    <property type="match status" value="1"/>
</dbReference>
<dbReference type="NCBIfam" id="TIGR00706">
    <property type="entry name" value="SppA_dom"/>
    <property type="match status" value="1"/>
</dbReference>
<dbReference type="Proteomes" id="UP000276417">
    <property type="component" value="Plasmid unnamed4"/>
</dbReference>
<dbReference type="InterPro" id="IPR004635">
    <property type="entry name" value="Pept_S49_SppA"/>
</dbReference>
<dbReference type="OrthoDB" id="57985at2"/>